<keyword evidence="3" id="KW-1185">Reference proteome</keyword>
<comment type="caution">
    <text evidence="2">The sequence shown here is derived from an EMBL/GenBank/DDBJ whole genome shotgun (WGS) entry which is preliminary data.</text>
</comment>
<evidence type="ECO:0000313" key="3">
    <source>
        <dbReference type="Proteomes" id="UP001501147"/>
    </source>
</evidence>
<keyword evidence="1" id="KW-0732">Signal</keyword>
<sequence>MPPGRRWGARLAALLVALPGAVVTPLLTAEPAAAASGGTVCLTPAAAGVHRWDGGTSWTRTSARGTAEETLTCAAGTTGAEGAADAPSPSPCATGARSDLDTALSEVWDDPGPTPLERVLVVQYLTARWTTTVGQEANACKALADAYGSVLRGL</sequence>
<evidence type="ECO:0008006" key="4">
    <source>
        <dbReference type="Google" id="ProtNLM"/>
    </source>
</evidence>
<dbReference type="EMBL" id="BAABJV010000001">
    <property type="protein sequence ID" value="GAA4765101.1"/>
    <property type="molecule type" value="Genomic_DNA"/>
</dbReference>
<reference evidence="3" key="1">
    <citation type="journal article" date="2019" name="Int. J. Syst. Evol. Microbiol.">
        <title>The Global Catalogue of Microorganisms (GCM) 10K type strain sequencing project: providing services to taxonomists for standard genome sequencing and annotation.</title>
        <authorList>
            <consortium name="The Broad Institute Genomics Platform"/>
            <consortium name="The Broad Institute Genome Sequencing Center for Infectious Disease"/>
            <person name="Wu L."/>
            <person name="Ma J."/>
        </authorList>
    </citation>
    <scope>NUCLEOTIDE SEQUENCE [LARGE SCALE GENOMIC DNA]</scope>
    <source>
        <strain evidence="3">JCM 18324</strain>
    </source>
</reference>
<dbReference type="Proteomes" id="UP001501147">
    <property type="component" value="Unassembled WGS sequence"/>
</dbReference>
<evidence type="ECO:0000256" key="1">
    <source>
        <dbReference type="SAM" id="SignalP"/>
    </source>
</evidence>
<feature type="signal peptide" evidence="1">
    <location>
        <begin position="1"/>
        <end position="28"/>
    </location>
</feature>
<feature type="chain" id="PRO_5045948636" description="Secreted protein" evidence="1">
    <location>
        <begin position="29"/>
        <end position="154"/>
    </location>
</feature>
<organism evidence="2 3">
    <name type="scientific">Streptomyces sanyensis</name>
    <dbReference type="NCBI Taxonomy" id="568869"/>
    <lineage>
        <taxon>Bacteria</taxon>
        <taxon>Bacillati</taxon>
        <taxon>Actinomycetota</taxon>
        <taxon>Actinomycetes</taxon>
        <taxon>Kitasatosporales</taxon>
        <taxon>Streptomycetaceae</taxon>
        <taxon>Streptomyces</taxon>
    </lineage>
</organism>
<name>A0ABP8ZTP0_9ACTN</name>
<accession>A0ABP8ZTP0</accession>
<protein>
    <recommendedName>
        <fullName evidence="4">Secreted protein</fullName>
    </recommendedName>
</protein>
<gene>
    <name evidence="2" type="ORF">GCM10023329_08880</name>
</gene>
<proteinExistence type="predicted"/>
<evidence type="ECO:0000313" key="2">
    <source>
        <dbReference type="EMBL" id="GAA4765101.1"/>
    </source>
</evidence>
<dbReference type="RefSeq" id="WP_345609549.1">
    <property type="nucleotide sequence ID" value="NZ_BAABJV010000001.1"/>
</dbReference>